<organism evidence="1 2">
    <name type="scientific">[Eubacterium] hominis</name>
    <dbReference type="NCBI Taxonomy" id="2764325"/>
    <lineage>
        <taxon>Bacteria</taxon>
        <taxon>Bacillati</taxon>
        <taxon>Bacillota</taxon>
        <taxon>Erysipelotrichia</taxon>
        <taxon>Erysipelotrichales</taxon>
        <taxon>Erysipelotrichaceae</taxon>
        <taxon>Amedibacillus</taxon>
    </lineage>
</organism>
<reference evidence="1 2" key="1">
    <citation type="submission" date="2020-08" db="EMBL/GenBank/DDBJ databases">
        <authorList>
            <person name="Liu C."/>
            <person name="Sun Q."/>
        </authorList>
    </citation>
    <scope>NUCLEOTIDE SEQUENCE [LARGE SCALE GENOMIC DNA]</scope>
    <source>
        <strain evidence="1 2">NSJ-61</strain>
    </source>
</reference>
<keyword evidence="2" id="KW-1185">Reference proteome</keyword>
<sequence length="215" mass="25809">MKAEETDLMTKNFESISNCFDISTITEISEFLNSKNNEVLNYSRLSILPSFVKDVGELIMDSKRLKVDEKKAELDADVIVQYIQSKEKCYVKTIEAGVETKLEAIDREYDYLEKELLLNYDLKLKELQETFTRKDKKFAENCRKYDQLMKEFKEREQYFLQEIETSLKKIMQKTNNEPLFGKYKTEYLFLLHLREKISQDYSNKYIKLYEIYMKD</sequence>
<evidence type="ECO:0000313" key="1">
    <source>
        <dbReference type="EMBL" id="QNM11393.1"/>
    </source>
</evidence>
<dbReference type="KEGG" id="ehn:H9Q80_14200"/>
<dbReference type="EMBL" id="CP060636">
    <property type="protein sequence ID" value="QNM11393.1"/>
    <property type="molecule type" value="Genomic_DNA"/>
</dbReference>
<evidence type="ECO:0000313" key="2">
    <source>
        <dbReference type="Proteomes" id="UP000515856"/>
    </source>
</evidence>
<dbReference type="Proteomes" id="UP000515856">
    <property type="component" value="Chromosome"/>
</dbReference>
<gene>
    <name evidence="1" type="ORF">H9Q80_14200</name>
</gene>
<dbReference type="RefSeq" id="WP_117451913.1">
    <property type="nucleotide sequence ID" value="NZ_CP060636.1"/>
</dbReference>
<accession>A0A7G9GKR1</accession>
<protein>
    <submittedName>
        <fullName evidence="1">Uncharacterized protein</fullName>
    </submittedName>
</protein>
<name>A0A7G9GKR1_9FIRM</name>
<proteinExistence type="predicted"/>
<dbReference type="AlphaFoldDB" id="A0A7G9GKR1"/>